<dbReference type="EMBL" id="AZMM01018709">
    <property type="protein sequence ID" value="ETJ17881.1"/>
    <property type="molecule type" value="Genomic_DNA"/>
</dbReference>
<accession>W1WJ31</accession>
<protein>
    <submittedName>
        <fullName evidence="2">Uncharacterized protein</fullName>
    </submittedName>
</protein>
<evidence type="ECO:0000313" key="2">
    <source>
        <dbReference type="EMBL" id="ETJ17881.1"/>
    </source>
</evidence>
<feature type="transmembrane region" description="Helical" evidence="1">
    <location>
        <begin position="99"/>
        <end position="120"/>
    </location>
</feature>
<comment type="caution">
    <text evidence="2">The sequence shown here is derived from an EMBL/GenBank/DDBJ whole genome shotgun (WGS) entry which is preliminary data.</text>
</comment>
<keyword evidence="1" id="KW-0812">Transmembrane</keyword>
<dbReference type="SUPFAM" id="SSF103473">
    <property type="entry name" value="MFS general substrate transporter"/>
    <property type="match status" value="1"/>
</dbReference>
<proteinExistence type="predicted"/>
<name>W1WJ31_9ZZZZ</name>
<dbReference type="InterPro" id="IPR036259">
    <property type="entry name" value="MFS_trans_sf"/>
</dbReference>
<gene>
    <name evidence="2" type="ORF">Q604_UNBC18709G0001</name>
</gene>
<feature type="transmembrane region" description="Helical" evidence="1">
    <location>
        <begin position="149"/>
        <end position="172"/>
    </location>
</feature>
<sequence length="298" mass="35052">IEVEKILDNIDKSMNIIISLFTIYNLIRGFWLNKNKKQLEKQREDLQKKLHQQNISNNNNISNSFNTTIHNETNIKNEIIDINQDLKNTLKSRNTSRNIAYIFTIFLFVLSFILYVIHYFKEQFKGYTIADFINSFIPSFEKLTDILTISYKSAIIVLLIINLIIAVLVILISMLKLKLKWRVAVSSLLYGILNYYVLISASSIDSKDIHYSIQEPKLSFIISFLYLMVGFITAFFSNYILYSYLFNSEFEDELFNQTIKRFFIWLALTVLFAFLSFINYHNGLQITLNFIKNLLNLI</sequence>
<feature type="transmembrane region" description="Helical" evidence="1">
    <location>
        <begin position="262"/>
        <end position="280"/>
    </location>
</feature>
<dbReference type="AlphaFoldDB" id="W1WJ31"/>
<organism evidence="2">
    <name type="scientific">human gut metagenome</name>
    <dbReference type="NCBI Taxonomy" id="408170"/>
    <lineage>
        <taxon>unclassified sequences</taxon>
        <taxon>metagenomes</taxon>
        <taxon>organismal metagenomes</taxon>
    </lineage>
</organism>
<feature type="non-terminal residue" evidence="2">
    <location>
        <position position="1"/>
    </location>
</feature>
<feature type="transmembrane region" description="Helical" evidence="1">
    <location>
        <begin position="179"/>
        <end position="198"/>
    </location>
</feature>
<feature type="transmembrane region" description="Helical" evidence="1">
    <location>
        <begin position="218"/>
        <end position="241"/>
    </location>
</feature>
<reference evidence="2" key="1">
    <citation type="submission" date="2013-12" db="EMBL/GenBank/DDBJ databases">
        <title>A Varibaculum cambriense genome reconstructed from a premature infant gut community with otherwise low bacterial novelty that shifts toward anaerobic metabolism during the third week of life.</title>
        <authorList>
            <person name="Brown C.T."/>
            <person name="Sharon I."/>
            <person name="Thomas B.C."/>
            <person name="Castelle C.J."/>
            <person name="Morowitz M.J."/>
            <person name="Banfield J.F."/>
        </authorList>
    </citation>
    <scope>NUCLEOTIDE SEQUENCE</scope>
</reference>
<feature type="transmembrane region" description="Helical" evidence="1">
    <location>
        <begin position="14"/>
        <end position="33"/>
    </location>
</feature>
<evidence type="ECO:0000256" key="1">
    <source>
        <dbReference type="SAM" id="Phobius"/>
    </source>
</evidence>
<keyword evidence="1" id="KW-0472">Membrane</keyword>
<keyword evidence="1" id="KW-1133">Transmembrane helix</keyword>